<reference evidence="6 7" key="1">
    <citation type="submission" date="2011-01" db="EMBL/GenBank/DDBJ databases">
        <authorList>
            <person name="Weinstock G."/>
            <person name="Sodergren E."/>
            <person name="Clifton S."/>
            <person name="Fulton L."/>
            <person name="Fulton B."/>
            <person name="Courtney L."/>
            <person name="Fronick C."/>
            <person name="Harrison M."/>
            <person name="Strong C."/>
            <person name="Farmer C."/>
            <person name="Delahaunty K."/>
            <person name="Markovic C."/>
            <person name="Hall O."/>
            <person name="Minx P."/>
            <person name="Tomlinson C."/>
            <person name="Mitreva M."/>
            <person name="Hou S."/>
            <person name="Chen J."/>
            <person name="Wollam A."/>
            <person name="Pepin K.H."/>
            <person name="Johnson M."/>
            <person name="Bhonagiri V."/>
            <person name="Zhang X."/>
            <person name="Suruliraj S."/>
            <person name="Warren W."/>
            <person name="Chinwalla A."/>
            <person name="Mardis E.R."/>
            <person name="Wilson R.K."/>
        </authorList>
    </citation>
    <scope>NUCLEOTIDE SEQUENCE [LARGE SCALE GENOMIC DNA]</scope>
    <source>
        <strain evidence="7">DSM 22608 / JCM 16073 / KCTC 15190 / YIT 12066</strain>
    </source>
</reference>
<comment type="caution">
    <text evidence="6">The sequence shown here is derived from an EMBL/GenBank/DDBJ whole genome shotgun (WGS) entry which is preliminary data.</text>
</comment>
<dbReference type="GO" id="GO:0009279">
    <property type="term" value="C:cell outer membrane"/>
    <property type="evidence" value="ECO:0007669"/>
    <property type="project" value="UniProtKB-SubCell"/>
</dbReference>
<dbReference type="GO" id="GO:0015288">
    <property type="term" value="F:porin activity"/>
    <property type="evidence" value="ECO:0007669"/>
    <property type="project" value="InterPro"/>
</dbReference>
<name>E8LI89_SUCHY</name>
<dbReference type="PANTHER" id="PTHR34501">
    <property type="entry name" value="PROTEIN YDDL-RELATED"/>
    <property type="match status" value="1"/>
</dbReference>
<evidence type="ECO:0000256" key="4">
    <source>
        <dbReference type="ARBA" id="ARBA00023136"/>
    </source>
</evidence>
<keyword evidence="7" id="KW-1185">Reference proteome</keyword>
<evidence type="ECO:0000313" key="7">
    <source>
        <dbReference type="Proteomes" id="UP000018458"/>
    </source>
</evidence>
<dbReference type="CDD" id="cd00342">
    <property type="entry name" value="gram_neg_porins"/>
    <property type="match status" value="1"/>
</dbReference>
<dbReference type="RefSeq" id="WP_009142627.1">
    <property type="nucleotide sequence ID" value="NZ_GL830954.1"/>
</dbReference>
<comment type="similarity">
    <text evidence="2">Belongs to the Gram-negative porin family.</text>
</comment>
<evidence type="ECO:0000256" key="3">
    <source>
        <dbReference type="ARBA" id="ARBA00022729"/>
    </source>
</evidence>
<evidence type="ECO:0000313" key="6">
    <source>
        <dbReference type="EMBL" id="EFY07772.1"/>
    </source>
</evidence>
<feature type="signal peptide" evidence="5">
    <location>
        <begin position="1"/>
        <end position="21"/>
    </location>
</feature>
<feature type="chain" id="PRO_5003226714" evidence="5">
    <location>
        <begin position="22"/>
        <end position="363"/>
    </location>
</feature>
<dbReference type="GO" id="GO:0034220">
    <property type="term" value="P:monoatomic ion transmembrane transport"/>
    <property type="evidence" value="ECO:0007669"/>
    <property type="project" value="InterPro"/>
</dbReference>
<gene>
    <name evidence="6" type="ORF">HMPREF9444_00404</name>
</gene>
<keyword evidence="4" id="KW-0472">Membrane</keyword>
<evidence type="ECO:0000256" key="5">
    <source>
        <dbReference type="SAM" id="SignalP"/>
    </source>
</evidence>
<dbReference type="PRINTS" id="PR00183">
    <property type="entry name" value="ECOLIPORIN"/>
</dbReference>
<dbReference type="InterPro" id="IPR033900">
    <property type="entry name" value="Gram_neg_porin_domain"/>
</dbReference>
<dbReference type="Proteomes" id="UP000018458">
    <property type="component" value="Unassembled WGS sequence"/>
</dbReference>
<dbReference type="PANTHER" id="PTHR34501:SF2">
    <property type="entry name" value="OUTER MEMBRANE PORIN F-RELATED"/>
    <property type="match status" value="1"/>
</dbReference>
<evidence type="ECO:0000256" key="1">
    <source>
        <dbReference type="ARBA" id="ARBA00004571"/>
    </source>
</evidence>
<dbReference type="InterPro" id="IPR023614">
    <property type="entry name" value="Porin_dom_sf"/>
</dbReference>
<proteinExistence type="inferred from homology"/>
<dbReference type="InterPro" id="IPR001897">
    <property type="entry name" value="Porin_gammaproteobac"/>
</dbReference>
<evidence type="ECO:0000256" key="2">
    <source>
        <dbReference type="ARBA" id="ARBA00007539"/>
    </source>
</evidence>
<dbReference type="Gene3D" id="2.40.160.10">
    <property type="entry name" value="Porin"/>
    <property type="match status" value="1"/>
</dbReference>
<organism evidence="6 7">
    <name type="scientific">Succinatimonas hippei (strain DSM 22608 / JCM 16073 / KCTC 15190 / YIT 12066)</name>
    <dbReference type="NCBI Taxonomy" id="762983"/>
    <lineage>
        <taxon>Bacteria</taxon>
        <taxon>Pseudomonadati</taxon>
        <taxon>Pseudomonadota</taxon>
        <taxon>Gammaproteobacteria</taxon>
        <taxon>Aeromonadales</taxon>
        <taxon>Succinivibrionaceae</taxon>
        <taxon>Succinatimonas</taxon>
    </lineage>
</organism>
<dbReference type="AlphaFoldDB" id="E8LI89"/>
<accession>E8LI89</accession>
<dbReference type="OrthoDB" id="784582at2"/>
<dbReference type="HOGENOM" id="CLU_058202_1_2_6"/>
<comment type="subcellular location">
    <subcellularLocation>
        <location evidence="1">Cell outer membrane</location>
        <topology evidence="1">Multi-pass membrane protein</topology>
    </subcellularLocation>
</comment>
<dbReference type="STRING" id="762983.HMPREF9444_00404"/>
<dbReference type="SUPFAM" id="SSF56935">
    <property type="entry name" value="Porins"/>
    <property type="match status" value="1"/>
</dbReference>
<dbReference type="eggNOG" id="COG3203">
    <property type="taxonomic scope" value="Bacteria"/>
</dbReference>
<dbReference type="InterPro" id="IPR050298">
    <property type="entry name" value="Gram-neg_bact_OMP"/>
</dbReference>
<sequence length="363" mass="39843">MKKSLLALAVASIAAASAASAATVYDKDGTSMEVYGRVQAVAYSTHGSEAMGSNSYYDNSIQTSGRLGLNLRTPLTDNIAAFANAEWDVADNDTTDSFDARYLFVGADFGKFGALQAGRFEDAVYQGVTSYTDVYEDWGCYGQLGDGDKRDGMIMYSWSGYGFDFAATYGTAKDAQSVEGAWYSEEEALDIDNSYSVAVGYSSPDVLFGPISVRLGFGSAHFQDDATADLTYDRYNQYAAVLSWGSVDVGPYIAAMYNIRDFSMENSDFDYKVQGVEAVLAYGFECGVSIRTGYQWLNNDPDNEQVSRYKNSDAHIIPVYVNYDVSPNFNVWAEARFDAGTDDDFVYETLTENTYSVGARYTF</sequence>
<protein>
    <submittedName>
        <fullName evidence="6">Outer membrane insertion signal domain protein</fullName>
    </submittedName>
</protein>
<keyword evidence="3 5" id="KW-0732">Signal</keyword>
<dbReference type="EMBL" id="AEVO01000016">
    <property type="protein sequence ID" value="EFY07772.1"/>
    <property type="molecule type" value="Genomic_DNA"/>
</dbReference>